<evidence type="ECO:0000256" key="3">
    <source>
        <dbReference type="ARBA" id="ARBA00022723"/>
    </source>
</evidence>
<dbReference type="EMBL" id="CAFBNF010000295">
    <property type="protein sequence ID" value="CAB4961125.1"/>
    <property type="molecule type" value="Genomic_DNA"/>
</dbReference>
<name>A0A6J7KZM3_9ZZZZ</name>
<reference evidence="5" key="1">
    <citation type="submission" date="2020-05" db="EMBL/GenBank/DDBJ databases">
        <authorList>
            <person name="Chiriac C."/>
            <person name="Salcher M."/>
            <person name="Ghai R."/>
            <person name="Kavagutti S V."/>
        </authorList>
    </citation>
    <scope>NUCLEOTIDE SEQUENCE</scope>
</reference>
<dbReference type="InterPro" id="IPR001765">
    <property type="entry name" value="Carbonic_anhydrase"/>
</dbReference>
<evidence type="ECO:0000256" key="1">
    <source>
        <dbReference type="ARBA" id="ARBA00001947"/>
    </source>
</evidence>
<comment type="cofactor">
    <cofactor evidence="1">
        <name>Zn(2+)</name>
        <dbReference type="ChEBI" id="CHEBI:29105"/>
    </cofactor>
</comment>
<dbReference type="InterPro" id="IPR036874">
    <property type="entry name" value="Carbonic_anhydrase_sf"/>
</dbReference>
<comment type="similarity">
    <text evidence="2">Belongs to the beta-class carbonic anhydrase family.</text>
</comment>
<dbReference type="SUPFAM" id="SSF53056">
    <property type="entry name" value="beta-carbonic anhydrase, cab"/>
    <property type="match status" value="1"/>
</dbReference>
<dbReference type="PANTHER" id="PTHR43175">
    <property type="entry name" value="CARBONIC ANHYDRASE"/>
    <property type="match status" value="1"/>
</dbReference>
<keyword evidence="3" id="KW-0479">Metal-binding</keyword>
<gene>
    <name evidence="5" type="ORF">UFOPK3773_01997</name>
</gene>
<dbReference type="SMART" id="SM00947">
    <property type="entry name" value="Pro_CA"/>
    <property type="match status" value="1"/>
</dbReference>
<sequence>MTEQRHHLARTAVPEPFPTADFTDVLEANALFAEDFEAPGLTGTAKRGLAIVTCMDSRISPLAIVGMEFGDAKILRNAGARVTEDVLRTLVLATYLLGVRRILVMPHTDCAMSKNDEADIHARIAAEHGVDTRSLEFRTTSHPLDALITDVIRIRSYPLLPAGVTVAGAFYDVATGALAPVDC</sequence>
<dbReference type="AlphaFoldDB" id="A0A6J7KZM3"/>
<organism evidence="5">
    <name type="scientific">freshwater metagenome</name>
    <dbReference type="NCBI Taxonomy" id="449393"/>
    <lineage>
        <taxon>unclassified sequences</taxon>
        <taxon>metagenomes</taxon>
        <taxon>ecological metagenomes</taxon>
    </lineage>
</organism>
<dbReference type="Pfam" id="PF00484">
    <property type="entry name" value="Pro_CA"/>
    <property type="match status" value="1"/>
</dbReference>
<dbReference type="Gene3D" id="3.40.1050.10">
    <property type="entry name" value="Carbonic anhydrase"/>
    <property type="match status" value="1"/>
</dbReference>
<dbReference type="CDD" id="cd03379">
    <property type="entry name" value="beta_CA_cladeD"/>
    <property type="match status" value="1"/>
</dbReference>
<dbReference type="GO" id="GO:0004089">
    <property type="term" value="F:carbonate dehydratase activity"/>
    <property type="evidence" value="ECO:0007669"/>
    <property type="project" value="InterPro"/>
</dbReference>
<dbReference type="GO" id="GO:0008270">
    <property type="term" value="F:zinc ion binding"/>
    <property type="evidence" value="ECO:0007669"/>
    <property type="project" value="InterPro"/>
</dbReference>
<evidence type="ECO:0000313" key="5">
    <source>
        <dbReference type="EMBL" id="CAB4961125.1"/>
    </source>
</evidence>
<keyword evidence="4" id="KW-0862">Zinc</keyword>
<evidence type="ECO:0000256" key="4">
    <source>
        <dbReference type="ARBA" id="ARBA00022833"/>
    </source>
</evidence>
<protein>
    <submittedName>
        <fullName evidence="5">Unannotated protein</fullName>
    </submittedName>
</protein>
<accession>A0A6J7KZM3</accession>
<evidence type="ECO:0000256" key="2">
    <source>
        <dbReference type="ARBA" id="ARBA00006217"/>
    </source>
</evidence>
<proteinExistence type="inferred from homology"/>
<dbReference type="PANTHER" id="PTHR43175:SF3">
    <property type="entry name" value="CARBON DISULFIDE HYDROLASE"/>
    <property type="match status" value="1"/>
</dbReference>